<sequence length="220" mass="26243">MNLKYGVVHKQELTKTLQRFIDNNKQNELNYTKNKLLQSQIQIQLKNCEQLEKQGQYGESNKQLQKLRSQVQSHRLKKQIQEKLNKNLMETQYDYKEIDIQAGEYQNPPILKLKFNQSMNYIQILQLLKEYNQIKDQEFYQEELLLREEVNLQLQDELFSLNETIKVESENSSEKGSNYSNSIDSDKYKNLEFDDIMACMREYLGKLFIKMGEFKSAITN</sequence>
<dbReference type="Proteomes" id="UP000054937">
    <property type="component" value="Unassembled WGS sequence"/>
</dbReference>
<dbReference type="AlphaFoldDB" id="A0A0V0QCN0"/>
<proteinExistence type="predicted"/>
<accession>A0A0V0QCN0</accession>
<gene>
    <name evidence="2" type="ORF">PPERSA_05490</name>
</gene>
<evidence type="ECO:0000313" key="3">
    <source>
        <dbReference type="Proteomes" id="UP000054937"/>
    </source>
</evidence>
<keyword evidence="3" id="KW-1185">Reference proteome</keyword>
<comment type="caution">
    <text evidence="2">The sequence shown here is derived from an EMBL/GenBank/DDBJ whole genome shotgun (WGS) entry which is preliminary data.</text>
</comment>
<dbReference type="InParanoid" id="A0A0V0QCN0"/>
<feature type="coiled-coil region" evidence="1">
    <location>
        <begin position="34"/>
        <end position="84"/>
    </location>
</feature>
<dbReference type="EMBL" id="LDAU01000198">
    <property type="protein sequence ID" value="KRW99987.1"/>
    <property type="molecule type" value="Genomic_DNA"/>
</dbReference>
<keyword evidence="1" id="KW-0175">Coiled coil</keyword>
<protein>
    <submittedName>
        <fullName evidence="2">Uncharacterized protein</fullName>
    </submittedName>
</protein>
<organism evidence="2 3">
    <name type="scientific">Pseudocohnilembus persalinus</name>
    <name type="common">Ciliate</name>
    <dbReference type="NCBI Taxonomy" id="266149"/>
    <lineage>
        <taxon>Eukaryota</taxon>
        <taxon>Sar</taxon>
        <taxon>Alveolata</taxon>
        <taxon>Ciliophora</taxon>
        <taxon>Intramacronucleata</taxon>
        <taxon>Oligohymenophorea</taxon>
        <taxon>Scuticociliatia</taxon>
        <taxon>Philasterida</taxon>
        <taxon>Pseudocohnilembidae</taxon>
        <taxon>Pseudocohnilembus</taxon>
    </lineage>
</organism>
<reference evidence="2 3" key="1">
    <citation type="journal article" date="2015" name="Sci. Rep.">
        <title>Genome of the facultative scuticociliatosis pathogen Pseudocohnilembus persalinus provides insight into its virulence through horizontal gene transfer.</title>
        <authorList>
            <person name="Xiong J."/>
            <person name="Wang G."/>
            <person name="Cheng J."/>
            <person name="Tian M."/>
            <person name="Pan X."/>
            <person name="Warren A."/>
            <person name="Jiang C."/>
            <person name="Yuan D."/>
            <person name="Miao W."/>
        </authorList>
    </citation>
    <scope>NUCLEOTIDE SEQUENCE [LARGE SCALE GENOMIC DNA]</scope>
    <source>
        <strain evidence="2">36N120E</strain>
    </source>
</reference>
<name>A0A0V0QCN0_PSEPJ</name>
<evidence type="ECO:0000313" key="2">
    <source>
        <dbReference type="EMBL" id="KRW99987.1"/>
    </source>
</evidence>
<evidence type="ECO:0000256" key="1">
    <source>
        <dbReference type="SAM" id="Coils"/>
    </source>
</evidence>